<accession>A0A6A0GVF8</accession>
<dbReference type="InterPro" id="IPR031311">
    <property type="entry name" value="CHIT_BIND_RR_consensus"/>
</dbReference>
<keyword evidence="6" id="KW-1185">Reference proteome</keyword>
<dbReference type="OrthoDB" id="6630425at2759"/>
<evidence type="ECO:0000256" key="3">
    <source>
        <dbReference type="SAM" id="MobiDB-lite"/>
    </source>
</evidence>
<reference evidence="5" key="1">
    <citation type="submission" date="2014-08" db="EMBL/GenBank/DDBJ databases">
        <authorList>
            <person name="Murali S."/>
            <person name="Richards S."/>
            <person name="Bandaranaike D."/>
            <person name="Bellair M."/>
            <person name="Blankenburg K."/>
            <person name="Chao H."/>
            <person name="Dinh H."/>
            <person name="Doddapaneni H."/>
            <person name="Dugan-Rocha S."/>
            <person name="Elkadiri S."/>
            <person name="Gnanaolivu R."/>
            <person name="Hughes D."/>
            <person name="Lee S."/>
            <person name="Li M."/>
            <person name="Ming W."/>
            <person name="Munidasa M."/>
            <person name="Muniz J."/>
            <person name="Nguyen L."/>
            <person name="Osuji N."/>
            <person name="Pu L.-L."/>
            <person name="Puazo M."/>
            <person name="Skinner E."/>
            <person name="Qu C."/>
            <person name="Quiroz J."/>
            <person name="Raj R."/>
            <person name="Weissenberger G."/>
            <person name="Xin Y."/>
            <person name="Zou X."/>
            <person name="Han Y."/>
            <person name="Worley K."/>
            <person name="Muzny D."/>
            <person name="Gibbs R."/>
        </authorList>
    </citation>
    <scope>NUCLEOTIDE SEQUENCE</scope>
    <source>
        <strain evidence="5">HAZT.00-mixed</strain>
        <tissue evidence="5">Whole organism</tissue>
    </source>
</reference>
<reference evidence="5" key="2">
    <citation type="journal article" date="2018" name="Environ. Sci. Technol.">
        <title>The Toxicogenome of Hyalella azteca: A Model for Sediment Ecotoxicology and Evolutionary Toxicology.</title>
        <authorList>
            <person name="Poynton H.C."/>
            <person name="Hasenbein S."/>
            <person name="Benoit J.B."/>
            <person name="Sepulveda M.S."/>
            <person name="Poelchau M.F."/>
            <person name="Hughes D.S.T."/>
            <person name="Murali S.C."/>
            <person name="Chen S."/>
            <person name="Glastad K.M."/>
            <person name="Goodisman M.A.D."/>
            <person name="Werren J.H."/>
            <person name="Vineis J.H."/>
            <person name="Bowen J.L."/>
            <person name="Friedrich M."/>
            <person name="Jones J."/>
            <person name="Robertson H.M."/>
            <person name="Feyereisen R."/>
            <person name="Mechler-Hickson A."/>
            <person name="Mathers N."/>
            <person name="Lee C.E."/>
            <person name="Colbourne J.K."/>
            <person name="Biales A."/>
            <person name="Johnston J.S."/>
            <person name="Wellborn G.A."/>
            <person name="Rosendale A.J."/>
            <person name="Cridge A.G."/>
            <person name="Munoz-Torres M.C."/>
            <person name="Bain P.A."/>
            <person name="Manny A.R."/>
            <person name="Major K.M."/>
            <person name="Lambert F.N."/>
            <person name="Vulpe C.D."/>
            <person name="Tuck P."/>
            <person name="Blalock B.J."/>
            <person name="Lin Y.Y."/>
            <person name="Smith M.E."/>
            <person name="Ochoa-Acuna H."/>
            <person name="Chen M.M."/>
            <person name="Childers C.P."/>
            <person name="Qu J."/>
            <person name="Dugan S."/>
            <person name="Lee S.L."/>
            <person name="Chao H."/>
            <person name="Dinh H."/>
            <person name="Han Y."/>
            <person name="Doddapaneni H."/>
            <person name="Worley K.C."/>
            <person name="Muzny D.M."/>
            <person name="Gibbs R.A."/>
            <person name="Richards S."/>
        </authorList>
    </citation>
    <scope>NUCLEOTIDE SEQUENCE</scope>
    <source>
        <strain evidence="5">HAZT.00-mixed</strain>
        <tissue evidence="5">Whole organism</tissue>
    </source>
</reference>
<dbReference type="PANTHER" id="PTHR12236:SF79">
    <property type="entry name" value="CUTICULAR PROTEIN 50CB-RELATED"/>
    <property type="match status" value="1"/>
</dbReference>
<reference evidence="5" key="3">
    <citation type="submission" date="2019-06" db="EMBL/GenBank/DDBJ databases">
        <authorList>
            <person name="Poynton C."/>
            <person name="Hasenbein S."/>
            <person name="Benoit J.B."/>
            <person name="Sepulveda M.S."/>
            <person name="Poelchau M.F."/>
            <person name="Murali S.C."/>
            <person name="Chen S."/>
            <person name="Glastad K.M."/>
            <person name="Werren J.H."/>
            <person name="Vineis J.H."/>
            <person name="Bowen J.L."/>
            <person name="Friedrich M."/>
            <person name="Jones J."/>
            <person name="Robertson H.M."/>
            <person name="Feyereisen R."/>
            <person name="Mechler-Hickson A."/>
            <person name="Mathers N."/>
            <person name="Lee C.E."/>
            <person name="Colbourne J.K."/>
            <person name="Biales A."/>
            <person name="Johnston J.S."/>
            <person name="Wellborn G.A."/>
            <person name="Rosendale A.J."/>
            <person name="Cridge A.G."/>
            <person name="Munoz-Torres M.C."/>
            <person name="Bain P.A."/>
            <person name="Manny A.R."/>
            <person name="Major K.M."/>
            <person name="Lambert F.N."/>
            <person name="Vulpe C.D."/>
            <person name="Tuck P."/>
            <person name="Blalock B.J."/>
            <person name="Lin Y.-Y."/>
            <person name="Smith M.E."/>
            <person name="Ochoa-Acuna H."/>
            <person name="Chen M.-J.M."/>
            <person name="Childers C.P."/>
            <person name="Qu J."/>
            <person name="Dugan S."/>
            <person name="Lee S.L."/>
            <person name="Chao H."/>
            <person name="Dinh H."/>
            <person name="Han Y."/>
            <person name="Doddapaneni H."/>
            <person name="Worley K.C."/>
            <person name="Muzny D.M."/>
            <person name="Gibbs R.A."/>
            <person name="Richards S."/>
        </authorList>
    </citation>
    <scope>NUCLEOTIDE SEQUENCE</scope>
    <source>
        <strain evidence="5">HAZT.00-mixed</strain>
        <tissue evidence="5">Whole organism</tissue>
    </source>
</reference>
<dbReference type="PROSITE" id="PS00233">
    <property type="entry name" value="CHIT_BIND_RR_1"/>
    <property type="match status" value="1"/>
</dbReference>
<dbReference type="InterPro" id="IPR000618">
    <property type="entry name" value="Insect_cuticle"/>
</dbReference>
<sequence length="140" mass="15827">MVMRFTALAVLGLSAMVTSLPSDPYQPPKHYKEPAKPYNFAYGVSDPYQGIDFGQNEESDGSLVQGSYSVQLPDGRQQIVTYQADHDRGFHADVSYKGEAQYPPKSEHPPFVVKPSKDYHQPSKDYHQPPKDYHQPPSYH</sequence>
<evidence type="ECO:0000256" key="4">
    <source>
        <dbReference type="SAM" id="SignalP"/>
    </source>
</evidence>
<dbReference type="PRINTS" id="PR00947">
    <property type="entry name" value="CUTICLE"/>
</dbReference>
<name>A0A6A0GVF8_HYAAZ</name>
<evidence type="ECO:0000313" key="5">
    <source>
        <dbReference type="EMBL" id="KAA0188550.1"/>
    </source>
</evidence>
<dbReference type="Proteomes" id="UP000711488">
    <property type="component" value="Unassembled WGS sequence"/>
</dbReference>
<evidence type="ECO:0000256" key="1">
    <source>
        <dbReference type="ARBA" id="ARBA00022460"/>
    </source>
</evidence>
<dbReference type="GO" id="GO:0005615">
    <property type="term" value="C:extracellular space"/>
    <property type="evidence" value="ECO:0007669"/>
    <property type="project" value="TreeGrafter"/>
</dbReference>
<dbReference type="OMA" id="KGEAQYP"/>
<feature type="signal peptide" evidence="4">
    <location>
        <begin position="1"/>
        <end position="19"/>
    </location>
</feature>
<feature type="region of interest" description="Disordered" evidence="3">
    <location>
        <begin position="91"/>
        <end position="140"/>
    </location>
</feature>
<dbReference type="EMBL" id="JQDR03014173">
    <property type="protein sequence ID" value="KAA0188550.1"/>
    <property type="molecule type" value="Genomic_DNA"/>
</dbReference>
<keyword evidence="4" id="KW-0732">Signal</keyword>
<dbReference type="PROSITE" id="PS51155">
    <property type="entry name" value="CHIT_BIND_RR_2"/>
    <property type="match status" value="1"/>
</dbReference>
<feature type="chain" id="PRO_5044628528" evidence="4">
    <location>
        <begin position="20"/>
        <end position="140"/>
    </location>
</feature>
<protein>
    <submittedName>
        <fullName evidence="5">Cuticle Protein CPR RR-2</fullName>
    </submittedName>
    <submittedName>
        <fullName evidence="7">Larval cuticle protein A2B</fullName>
    </submittedName>
</protein>
<proteinExistence type="predicted"/>
<gene>
    <name evidence="7" type="primary">LOC108667630</name>
    <name evidence="5" type="ORF">HAZT_HAZT009202</name>
</gene>
<keyword evidence="1 2" id="KW-0193">Cuticle</keyword>
<organism evidence="5">
    <name type="scientific">Hyalella azteca</name>
    <name type="common">Amphipod</name>
    <dbReference type="NCBI Taxonomy" id="294128"/>
    <lineage>
        <taxon>Eukaryota</taxon>
        <taxon>Metazoa</taxon>
        <taxon>Ecdysozoa</taxon>
        <taxon>Arthropoda</taxon>
        <taxon>Crustacea</taxon>
        <taxon>Multicrustacea</taxon>
        <taxon>Malacostraca</taxon>
        <taxon>Eumalacostraca</taxon>
        <taxon>Peracarida</taxon>
        <taxon>Amphipoda</taxon>
        <taxon>Senticaudata</taxon>
        <taxon>Talitrida</taxon>
        <taxon>Talitroidea</taxon>
        <taxon>Hyalellidae</taxon>
        <taxon>Hyalella</taxon>
    </lineage>
</organism>
<dbReference type="InterPro" id="IPR051217">
    <property type="entry name" value="Insect_Cuticle_Struc_Prot"/>
</dbReference>
<dbReference type="GO" id="GO:0042302">
    <property type="term" value="F:structural constituent of cuticle"/>
    <property type="evidence" value="ECO:0007669"/>
    <property type="project" value="UniProtKB-UniRule"/>
</dbReference>
<dbReference type="PANTHER" id="PTHR12236">
    <property type="entry name" value="STRUCTURAL CONTITUENT OF CUTICLE"/>
    <property type="match status" value="1"/>
</dbReference>
<dbReference type="RefSeq" id="XP_018010163.1">
    <property type="nucleotide sequence ID" value="XM_018154674.2"/>
</dbReference>
<evidence type="ECO:0000313" key="6">
    <source>
        <dbReference type="Proteomes" id="UP000694843"/>
    </source>
</evidence>
<dbReference type="GeneID" id="108667630"/>
<dbReference type="KEGG" id="hazt:108667630"/>
<evidence type="ECO:0000256" key="2">
    <source>
        <dbReference type="PROSITE-ProRule" id="PRU00497"/>
    </source>
</evidence>
<dbReference type="Pfam" id="PF00379">
    <property type="entry name" value="Chitin_bind_4"/>
    <property type="match status" value="1"/>
</dbReference>
<dbReference type="AlphaFoldDB" id="A0A6A0GVF8"/>
<reference evidence="7" key="4">
    <citation type="submission" date="2025-04" db="UniProtKB">
        <authorList>
            <consortium name="RefSeq"/>
        </authorList>
    </citation>
    <scope>IDENTIFICATION</scope>
    <source>
        <tissue evidence="7">Whole organism</tissue>
    </source>
</reference>
<dbReference type="Proteomes" id="UP000694843">
    <property type="component" value="Unplaced"/>
</dbReference>
<feature type="compositionally biased region" description="Basic and acidic residues" evidence="3">
    <location>
        <begin position="115"/>
        <end position="134"/>
    </location>
</feature>
<evidence type="ECO:0000313" key="7">
    <source>
        <dbReference type="RefSeq" id="XP_018010163.1"/>
    </source>
</evidence>
<dbReference type="GO" id="GO:0031012">
    <property type="term" value="C:extracellular matrix"/>
    <property type="evidence" value="ECO:0007669"/>
    <property type="project" value="TreeGrafter"/>
</dbReference>